<accession>A0ACC0LHF5</accession>
<gene>
    <name evidence="1" type="ORF">RHMOL_Rhmol12G0095800</name>
</gene>
<proteinExistence type="predicted"/>
<keyword evidence="2" id="KW-1185">Reference proteome</keyword>
<reference evidence="1" key="1">
    <citation type="submission" date="2022-02" db="EMBL/GenBank/DDBJ databases">
        <title>Plant Genome Project.</title>
        <authorList>
            <person name="Zhang R.-G."/>
        </authorList>
    </citation>
    <scope>NUCLEOTIDE SEQUENCE</scope>
    <source>
        <strain evidence="1">AT1</strain>
    </source>
</reference>
<evidence type="ECO:0000313" key="1">
    <source>
        <dbReference type="EMBL" id="KAI8527706.1"/>
    </source>
</evidence>
<sequence>MLKECNMDPTWPLTGLSLKVSQAFSLFLSLNIHVSLFRVVLSGCDVDAVSV</sequence>
<protein>
    <submittedName>
        <fullName evidence="1">Uncharacterized protein</fullName>
    </submittedName>
</protein>
<evidence type="ECO:0000313" key="2">
    <source>
        <dbReference type="Proteomes" id="UP001062846"/>
    </source>
</evidence>
<organism evidence="1 2">
    <name type="scientific">Rhododendron molle</name>
    <name type="common">Chinese azalea</name>
    <name type="synonym">Azalea mollis</name>
    <dbReference type="NCBI Taxonomy" id="49168"/>
    <lineage>
        <taxon>Eukaryota</taxon>
        <taxon>Viridiplantae</taxon>
        <taxon>Streptophyta</taxon>
        <taxon>Embryophyta</taxon>
        <taxon>Tracheophyta</taxon>
        <taxon>Spermatophyta</taxon>
        <taxon>Magnoliopsida</taxon>
        <taxon>eudicotyledons</taxon>
        <taxon>Gunneridae</taxon>
        <taxon>Pentapetalae</taxon>
        <taxon>asterids</taxon>
        <taxon>Ericales</taxon>
        <taxon>Ericaceae</taxon>
        <taxon>Ericoideae</taxon>
        <taxon>Rhodoreae</taxon>
        <taxon>Rhododendron</taxon>
    </lineage>
</organism>
<comment type="caution">
    <text evidence="1">The sequence shown here is derived from an EMBL/GenBank/DDBJ whole genome shotgun (WGS) entry which is preliminary data.</text>
</comment>
<name>A0ACC0LHF5_RHOML</name>
<dbReference type="EMBL" id="CM046399">
    <property type="protein sequence ID" value="KAI8527706.1"/>
    <property type="molecule type" value="Genomic_DNA"/>
</dbReference>
<dbReference type="Proteomes" id="UP001062846">
    <property type="component" value="Chromosome 12"/>
</dbReference>